<dbReference type="OrthoDB" id="214050at2"/>
<name>F0SMD7_RUBBR</name>
<protein>
    <submittedName>
        <fullName evidence="2">Transport-associated protein</fullName>
    </submittedName>
</protein>
<evidence type="ECO:0000313" key="2">
    <source>
        <dbReference type="EMBL" id="ADY62116.1"/>
    </source>
</evidence>
<gene>
    <name evidence="2" type="ordered locus">Plabr_4545</name>
</gene>
<organism evidence="2 3">
    <name type="scientific">Rubinisphaera brasiliensis (strain ATCC 49424 / DSM 5305 / JCM 21570 / IAM 15109 / NBRC 103401 / IFAM 1448)</name>
    <name type="common">Planctomyces brasiliensis</name>
    <dbReference type="NCBI Taxonomy" id="756272"/>
    <lineage>
        <taxon>Bacteria</taxon>
        <taxon>Pseudomonadati</taxon>
        <taxon>Planctomycetota</taxon>
        <taxon>Planctomycetia</taxon>
        <taxon>Planctomycetales</taxon>
        <taxon>Planctomycetaceae</taxon>
        <taxon>Rubinisphaera</taxon>
    </lineage>
</organism>
<dbReference type="Pfam" id="PF04972">
    <property type="entry name" value="BON"/>
    <property type="match status" value="1"/>
</dbReference>
<dbReference type="KEGG" id="pbs:Plabr_4545"/>
<dbReference type="InterPro" id="IPR007055">
    <property type="entry name" value="BON_dom"/>
</dbReference>
<evidence type="ECO:0000313" key="3">
    <source>
        <dbReference type="Proteomes" id="UP000006860"/>
    </source>
</evidence>
<keyword evidence="3" id="KW-1185">Reference proteome</keyword>
<dbReference type="STRING" id="756272.Plabr_4545"/>
<dbReference type="Proteomes" id="UP000006860">
    <property type="component" value="Chromosome"/>
</dbReference>
<feature type="domain" description="BON" evidence="1">
    <location>
        <begin position="12"/>
        <end position="80"/>
    </location>
</feature>
<dbReference type="Gene3D" id="3.30.1340.30">
    <property type="match status" value="1"/>
</dbReference>
<proteinExistence type="predicted"/>
<sequence length="83" mass="9561">MSPMSAFHRIDKAHNFEEVVSTAVRRVMPLGGRQIRLWVKEKQVCLTGTVRSYHEKQIAQEALMQVNDVQAVTNLLRVERTAR</sequence>
<dbReference type="HOGENOM" id="CLU_2540506_0_0_0"/>
<dbReference type="AlphaFoldDB" id="F0SMD7"/>
<evidence type="ECO:0000259" key="1">
    <source>
        <dbReference type="PROSITE" id="PS50914"/>
    </source>
</evidence>
<reference evidence="3" key="1">
    <citation type="submission" date="2011-02" db="EMBL/GenBank/DDBJ databases">
        <title>The complete genome of Planctomyces brasiliensis DSM 5305.</title>
        <authorList>
            <person name="Lucas S."/>
            <person name="Copeland A."/>
            <person name="Lapidus A."/>
            <person name="Bruce D."/>
            <person name="Goodwin L."/>
            <person name="Pitluck S."/>
            <person name="Kyrpides N."/>
            <person name="Mavromatis K."/>
            <person name="Pagani I."/>
            <person name="Ivanova N."/>
            <person name="Ovchinnikova G."/>
            <person name="Lu M."/>
            <person name="Detter J.C."/>
            <person name="Han C."/>
            <person name="Land M."/>
            <person name="Hauser L."/>
            <person name="Markowitz V."/>
            <person name="Cheng J.-F."/>
            <person name="Hugenholtz P."/>
            <person name="Woyke T."/>
            <person name="Wu D."/>
            <person name="Tindall B."/>
            <person name="Pomrenke H.G."/>
            <person name="Brambilla E."/>
            <person name="Klenk H.-P."/>
            <person name="Eisen J.A."/>
        </authorList>
    </citation>
    <scope>NUCLEOTIDE SEQUENCE [LARGE SCALE GENOMIC DNA]</scope>
    <source>
        <strain evidence="3">ATCC 49424 / DSM 5305 / JCM 21570 / NBRC 103401 / IFAM 1448</strain>
    </source>
</reference>
<dbReference type="EMBL" id="CP002546">
    <property type="protein sequence ID" value="ADY62116.1"/>
    <property type="molecule type" value="Genomic_DNA"/>
</dbReference>
<dbReference type="PROSITE" id="PS50914">
    <property type="entry name" value="BON"/>
    <property type="match status" value="1"/>
</dbReference>
<accession>F0SMD7</accession>